<evidence type="ECO:0000313" key="3">
    <source>
        <dbReference type="Proteomes" id="UP000178187"/>
    </source>
</evidence>
<evidence type="ECO:0000259" key="1">
    <source>
        <dbReference type="Pfam" id="PF00483"/>
    </source>
</evidence>
<protein>
    <recommendedName>
        <fullName evidence="1">Nucleotidyl transferase domain-containing protein</fullName>
    </recommendedName>
</protein>
<evidence type="ECO:0000313" key="2">
    <source>
        <dbReference type="EMBL" id="OGW95054.1"/>
    </source>
</evidence>
<dbReference type="PANTHER" id="PTHR22572">
    <property type="entry name" value="SUGAR-1-PHOSPHATE GUANYL TRANSFERASE"/>
    <property type="match status" value="1"/>
</dbReference>
<accession>A0A1G1KQ29</accession>
<dbReference type="InterPro" id="IPR005835">
    <property type="entry name" value="NTP_transferase_dom"/>
</dbReference>
<dbReference type="EMBL" id="MHFR01000069">
    <property type="protein sequence ID" value="OGW95054.1"/>
    <property type="molecule type" value="Genomic_DNA"/>
</dbReference>
<organism evidence="2 3">
    <name type="scientific">Candidatus Danuiimicrobium aquiferis</name>
    <dbReference type="NCBI Taxonomy" id="1801832"/>
    <lineage>
        <taxon>Bacteria</taxon>
        <taxon>Pseudomonadati</taxon>
        <taxon>Candidatus Omnitrophota</taxon>
        <taxon>Candidatus Danuiimicrobium</taxon>
    </lineage>
</organism>
<dbReference type="Proteomes" id="UP000178187">
    <property type="component" value="Unassembled WGS sequence"/>
</dbReference>
<dbReference type="InterPro" id="IPR050486">
    <property type="entry name" value="Mannose-1P_guanyltransferase"/>
</dbReference>
<dbReference type="InterPro" id="IPR029044">
    <property type="entry name" value="Nucleotide-diphossugar_trans"/>
</dbReference>
<feature type="domain" description="Nucleotidyl transferase" evidence="1">
    <location>
        <begin position="11"/>
        <end position="234"/>
    </location>
</feature>
<gene>
    <name evidence="2" type="ORF">A3G33_05325</name>
</gene>
<dbReference type="SUPFAM" id="SSF53448">
    <property type="entry name" value="Nucleotide-diphospho-sugar transferases"/>
    <property type="match status" value="1"/>
</dbReference>
<proteinExistence type="predicted"/>
<dbReference type="AlphaFoldDB" id="A0A1G1KQ29"/>
<comment type="caution">
    <text evidence="2">The sequence shown here is derived from an EMBL/GenBank/DDBJ whole genome shotgun (WGS) entry which is preliminary data.</text>
</comment>
<sequence>MDGYLSDIDVLILCGGKGKRIRKICPHLPKPMAKIGSRHFLDIMLGYLAGFGFKRFILAVGYKANVIKGYYRKKKPTGIEICFSEEKKPLDTGGAVKYAAKQIKSKEFFVLNGDSFCEFEPIKFLKFHRGKKACISILLQKVAIGGDYGRVAVDRSSRIVSFDEKNPSARNCFINAGIYLFDRKTFYLMPKRERFSLERDFFPSLAGKRIFGFRNRGFFIDIGTPERYATANKYFSRTVEFQYYST</sequence>
<dbReference type="Pfam" id="PF00483">
    <property type="entry name" value="NTP_transferase"/>
    <property type="match status" value="1"/>
</dbReference>
<reference evidence="2 3" key="1">
    <citation type="journal article" date="2016" name="Nat. Commun.">
        <title>Thousands of microbial genomes shed light on interconnected biogeochemical processes in an aquifer system.</title>
        <authorList>
            <person name="Anantharaman K."/>
            <person name="Brown C.T."/>
            <person name="Hug L.A."/>
            <person name="Sharon I."/>
            <person name="Castelle C.J."/>
            <person name="Probst A.J."/>
            <person name="Thomas B.C."/>
            <person name="Singh A."/>
            <person name="Wilkins M.J."/>
            <person name="Karaoz U."/>
            <person name="Brodie E.L."/>
            <person name="Williams K.H."/>
            <person name="Hubbard S.S."/>
            <person name="Banfield J.F."/>
        </authorList>
    </citation>
    <scope>NUCLEOTIDE SEQUENCE [LARGE SCALE GENOMIC DNA]</scope>
</reference>
<dbReference type="Gene3D" id="3.90.550.10">
    <property type="entry name" value="Spore Coat Polysaccharide Biosynthesis Protein SpsA, Chain A"/>
    <property type="match status" value="1"/>
</dbReference>
<name>A0A1G1KQ29_9BACT</name>